<keyword evidence="1" id="KW-1133">Transmembrane helix</keyword>
<comment type="caution">
    <text evidence="3">The sequence shown here is derived from an EMBL/GenBank/DDBJ whole genome shotgun (WGS) entry which is preliminary data.</text>
</comment>
<dbReference type="SMART" id="SM00894">
    <property type="entry name" value="Excalibur"/>
    <property type="match status" value="1"/>
</dbReference>
<accession>A0ABT4WIA5</accession>
<feature type="transmembrane region" description="Helical" evidence="1">
    <location>
        <begin position="31"/>
        <end position="49"/>
    </location>
</feature>
<dbReference type="Pfam" id="PF05901">
    <property type="entry name" value="Excalibur"/>
    <property type="match status" value="1"/>
</dbReference>
<proteinExistence type="predicted"/>
<name>A0ABT4WIA5_9FLAO</name>
<reference evidence="3 4" key="1">
    <citation type="journal article" date="2023" name="Chemosphere">
        <title>Whole genome analysis of Flavobacterium aziz-sancarii sp. nov., isolated from Ardley Island (Antarctica), revealed a rich resistome and bioremediation potential.</title>
        <authorList>
            <person name="Otur C."/>
            <person name="Okay S."/>
            <person name="Kurt-Kizildogan A."/>
        </authorList>
    </citation>
    <scope>NUCLEOTIDE SEQUENCE [LARGE SCALE GENOMIC DNA]</scope>
    <source>
        <strain evidence="3 4">AC</strain>
    </source>
</reference>
<organism evidence="3 4">
    <name type="scientific">Flavobacterium azizsancarii</name>
    <dbReference type="NCBI Taxonomy" id="2961580"/>
    <lineage>
        <taxon>Bacteria</taxon>
        <taxon>Pseudomonadati</taxon>
        <taxon>Bacteroidota</taxon>
        <taxon>Flavobacteriia</taxon>
        <taxon>Flavobacteriales</taxon>
        <taxon>Flavobacteriaceae</taxon>
        <taxon>Flavobacterium</taxon>
    </lineage>
</organism>
<evidence type="ECO:0000259" key="2">
    <source>
        <dbReference type="SMART" id="SM00894"/>
    </source>
</evidence>
<keyword evidence="4" id="KW-1185">Reference proteome</keyword>
<gene>
    <name evidence="3" type="ORF">NJT12_21980</name>
</gene>
<evidence type="ECO:0000313" key="4">
    <source>
        <dbReference type="Proteomes" id="UP001212170"/>
    </source>
</evidence>
<dbReference type="Proteomes" id="UP001212170">
    <property type="component" value="Unassembled WGS sequence"/>
</dbReference>
<dbReference type="RefSeq" id="WP_271338277.1">
    <property type="nucleotide sequence ID" value="NZ_JAMZNK010000057.1"/>
</dbReference>
<keyword evidence="1" id="KW-0472">Membrane</keyword>
<evidence type="ECO:0000313" key="3">
    <source>
        <dbReference type="EMBL" id="MDA6072301.1"/>
    </source>
</evidence>
<feature type="domain" description="Excalibur calcium-binding" evidence="2">
    <location>
        <begin position="62"/>
        <end position="99"/>
    </location>
</feature>
<dbReference type="EMBL" id="JAMZNK010000057">
    <property type="protein sequence ID" value="MDA6072301.1"/>
    <property type="molecule type" value="Genomic_DNA"/>
</dbReference>
<dbReference type="InterPro" id="IPR008613">
    <property type="entry name" value="Excalibur_Ca-bd_domain"/>
</dbReference>
<evidence type="ECO:0000256" key="1">
    <source>
        <dbReference type="SAM" id="Phobius"/>
    </source>
</evidence>
<sequence length="104" mass="11464">MGYRKGYFKKDGTYVQPHFTKTRTKSYSNKNSGCILIMLITMTFGLAISCSDSSDTSGSNCPTKTCGDFKTQAQAQATYDSNRSCYKNLDADKDGIACENLPKK</sequence>
<keyword evidence="1" id="KW-0812">Transmembrane</keyword>
<protein>
    <submittedName>
        <fullName evidence="3">Excalibur calcium-binding domain-containing protein</fullName>
    </submittedName>
</protein>